<feature type="transmembrane region" description="Helical" evidence="7">
    <location>
        <begin position="356"/>
        <end position="381"/>
    </location>
</feature>
<name>A0ABY4DAD0_9SPIR</name>
<dbReference type="InterPro" id="IPR048279">
    <property type="entry name" value="MdtK-like"/>
</dbReference>
<feature type="transmembrane region" description="Helical" evidence="7">
    <location>
        <begin position="12"/>
        <end position="28"/>
    </location>
</feature>
<organism evidence="8 9">
    <name type="scientific">Sphaerochaeta associata</name>
    <dbReference type="NCBI Taxonomy" id="1129264"/>
    <lineage>
        <taxon>Bacteria</taxon>
        <taxon>Pseudomonadati</taxon>
        <taxon>Spirochaetota</taxon>
        <taxon>Spirochaetia</taxon>
        <taxon>Spirochaetales</taxon>
        <taxon>Sphaerochaetaceae</taxon>
        <taxon>Sphaerochaeta</taxon>
    </lineage>
</organism>
<dbReference type="InterPro" id="IPR047135">
    <property type="entry name" value="YsiQ"/>
</dbReference>
<keyword evidence="9" id="KW-1185">Reference proteome</keyword>
<evidence type="ECO:0000256" key="1">
    <source>
        <dbReference type="ARBA" id="ARBA00004651"/>
    </source>
</evidence>
<evidence type="ECO:0000256" key="6">
    <source>
        <dbReference type="ARBA" id="ARBA00023136"/>
    </source>
</evidence>
<feature type="transmembrane region" description="Helical" evidence="7">
    <location>
        <begin position="286"/>
        <end position="304"/>
    </location>
</feature>
<dbReference type="PANTHER" id="PTHR42925:SF2">
    <property type="entry name" value="NA+ DRIVEN MULTIDRUG EFFLUX PUMP"/>
    <property type="match status" value="1"/>
</dbReference>
<dbReference type="PANTHER" id="PTHR42925">
    <property type="entry name" value="MULTIDRUG AND TOXIN EFFLUX PROTEIN MATE FAMILY"/>
    <property type="match status" value="1"/>
</dbReference>
<dbReference type="Proteomes" id="UP000829708">
    <property type="component" value="Chromosome"/>
</dbReference>
<dbReference type="InterPro" id="IPR002528">
    <property type="entry name" value="MATE_fam"/>
</dbReference>
<feature type="transmembrane region" description="Helical" evidence="7">
    <location>
        <begin position="167"/>
        <end position="186"/>
    </location>
</feature>
<dbReference type="PIRSF" id="PIRSF006603">
    <property type="entry name" value="DinF"/>
    <property type="match status" value="1"/>
</dbReference>
<evidence type="ECO:0000256" key="3">
    <source>
        <dbReference type="ARBA" id="ARBA00022475"/>
    </source>
</evidence>
<gene>
    <name evidence="8" type="ORF">MUG09_16435</name>
</gene>
<dbReference type="RefSeq" id="WP_244772513.1">
    <property type="nucleotide sequence ID" value="NZ_CP094929.1"/>
</dbReference>
<dbReference type="Pfam" id="PF01554">
    <property type="entry name" value="MatE"/>
    <property type="match status" value="2"/>
</dbReference>
<feature type="transmembrane region" description="Helical" evidence="7">
    <location>
        <begin position="133"/>
        <end position="155"/>
    </location>
</feature>
<evidence type="ECO:0000313" key="9">
    <source>
        <dbReference type="Proteomes" id="UP000829708"/>
    </source>
</evidence>
<evidence type="ECO:0000256" key="7">
    <source>
        <dbReference type="SAM" id="Phobius"/>
    </source>
</evidence>
<feature type="transmembrane region" description="Helical" evidence="7">
    <location>
        <begin position="237"/>
        <end position="257"/>
    </location>
</feature>
<dbReference type="EMBL" id="CP094929">
    <property type="protein sequence ID" value="UOM51140.1"/>
    <property type="molecule type" value="Genomic_DNA"/>
</dbReference>
<keyword evidence="4 7" id="KW-0812">Transmembrane</keyword>
<sequence>MTREISERKDFFLKMFSIALPVVVQSLLNNSLSFVDTLMIGQLGESSIAAVALANQMFFLISLLFFGVTSGSAIFLSQYWGARNETDIQKVLGISLSIAGIGALLVALASFFFPRHIMHIFTTEETVVQIGISYLKIVAVSYLFSAFSQIMATALRVIGKAKIPLQVALVSLSLNAVGNYLLIFGIGPFPQWGVAGAALATAVSRLIEMLALLYIVYRRHPVIAIRSRQAFVWNKKFVLHILPTSLPVIINEIFWALGMTTYKIAYSRMGIEAIAAINVAESIGNLFFVVMMGVSNATLIMIGVKIGEKQVPLARLYARRFITTAFLVGIGMGMFEFFFAPVFAQFFNIRDEVRQLAIYCLYINAALLPIKSLNMVIIVGILRSGGDTRYSMFAEMFGVWAVGVPLAFFGALVLKLNIYQLYLLLGMEEVSKLVLGMYRIKKGTWVNDLTELH</sequence>
<proteinExistence type="predicted"/>
<feature type="transmembrane region" description="Helical" evidence="7">
    <location>
        <begin position="325"/>
        <end position="344"/>
    </location>
</feature>
<keyword evidence="3" id="KW-1003">Cell membrane</keyword>
<evidence type="ECO:0000256" key="4">
    <source>
        <dbReference type="ARBA" id="ARBA00022692"/>
    </source>
</evidence>
<evidence type="ECO:0000256" key="5">
    <source>
        <dbReference type="ARBA" id="ARBA00022989"/>
    </source>
</evidence>
<keyword evidence="5 7" id="KW-1133">Transmembrane helix</keyword>
<feature type="transmembrane region" description="Helical" evidence="7">
    <location>
        <begin position="192"/>
        <end position="216"/>
    </location>
</feature>
<feature type="transmembrane region" description="Helical" evidence="7">
    <location>
        <begin position="393"/>
        <end position="413"/>
    </location>
</feature>
<dbReference type="CDD" id="cd13134">
    <property type="entry name" value="MATE_like_8"/>
    <property type="match status" value="1"/>
</dbReference>
<reference evidence="9" key="1">
    <citation type="journal article" date="2024" name="J Bioinform Genom">
        <title>Complete genome sequence of the type strain bacterium Sphaerochaeta associata GLS2t (VKM B-2742)t.</title>
        <authorList>
            <person name="Troshina O.Y."/>
            <person name="Tepeeva A.N."/>
            <person name="Arzamasceva V.O."/>
            <person name="Whitman W.B."/>
            <person name="Varghese N."/>
            <person name="Shapiro N."/>
            <person name="Woyke T."/>
            <person name="Kripides N.C."/>
            <person name="Vasilenko O.V."/>
        </authorList>
    </citation>
    <scope>NUCLEOTIDE SEQUENCE [LARGE SCALE GENOMIC DNA]</scope>
    <source>
        <strain evidence="9">GLS2T</strain>
    </source>
</reference>
<dbReference type="NCBIfam" id="TIGR00797">
    <property type="entry name" value="matE"/>
    <property type="match status" value="1"/>
</dbReference>
<evidence type="ECO:0000256" key="2">
    <source>
        <dbReference type="ARBA" id="ARBA00022448"/>
    </source>
</evidence>
<keyword evidence="6 7" id="KW-0472">Membrane</keyword>
<protein>
    <submittedName>
        <fullName evidence="8">MATE family efflux transporter</fullName>
    </submittedName>
</protein>
<feature type="transmembrane region" description="Helical" evidence="7">
    <location>
        <begin position="91"/>
        <end position="113"/>
    </location>
</feature>
<keyword evidence="2" id="KW-0813">Transport</keyword>
<evidence type="ECO:0000313" key="8">
    <source>
        <dbReference type="EMBL" id="UOM51140.1"/>
    </source>
</evidence>
<feature type="transmembrane region" description="Helical" evidence="7">
    <location>
        <begin position="48"/>
        <end position="79"/>
    </location>
</feature>
<comment type="subcellular location">
    <subcellularLocation>
        <location evidence="1">Cell membrane</location>
        <topology evidence="1">Multi-pass membrane protein</topology>
    </subcellularLocation>
</comment>
<accession>A0ABY4DAD0</accession>